<evidence type="ECO:0000313" key="2">
    <source>
        <dbReference type="Proteomes" id="UP000033200"/>
    </source>
</evidence>
<dbReference type="STRING" id="1549858.MC45_04390"/>
<gene>
    <name evidence="1" type="ORF">MC45_04390</name>
</gene>
<dbReference type="AlphaFoldDB" id="A0A097EDZ6"/>
<sequence>MPARFSIAVDPVRHLVTVTSAGFFLVEDVAAFRESYRDALELLHCGPNQHLTLTDASGMRIQSREVVEAFMAMTRDPTLRSRRMAFVVGMSLSRQQMRRLPEPGREGVGYFSERAAAEAWLFEDSLTGGRTVFQYRHAPASPRSDDHGCIGQSAA</sequence>
<reference evidence="1 2" key="1">
    <citation type="submission" date="2014-09" db="EMBL/GenBank/DDBJ databases">
        <title>Using Illumina technology Improving SMRT sequencing Genome Assembly by RASTools.</title>
        <authorList>
            <person name="Zhou Y."/>
            <person name="Ma T."/>
            <person name="Liu T."/>
        </authorList>
    </citation>
    <scope>NUCLEOTIDE SEQUENCE [LARGE SCALE GENOMIC DNA]</scope>
    <source>
        <strain evidence="1 2">ATCC 55669</strain>
    </source>
</reference>
<accession>A0A097EDZ6</accession>
<protein>
    <recommendedName>
        <fullName evidence="3">STAS/SEC14 domain-containing protein</fullName>
    </recommendedName>
</protein>
<evidence type="ECO:0008006" key="3">
    <source>
        <dbReference type="Google" id="ProtNLM"/>
    </source>
</evidence>
<dbReference type="KEGG" id="stax:MC45_04390"/>
<proteinExistence type="predicted"/>
<dbReference type="eggNOG" id="ENOG50329CP">
    <property type="taxonomic scope" value="Bacteria"/>
</dbReference>
<dbReference type="Proteomes" id="UP000033200">
    <property type="component" value="Chromosome"/>
</dbReference>
<dbReference type="EMBL" id="CP009571">
    <property type="protein sequence ID" value="AIT05770.1"/>
    <property type="molecule type" value="Genomic_DNA"/>
</dbReference>
<organism evidence="1 2">
    <name type="scientific">Sphingomonas taxi</name>
    <dbReference type="NCBI Taxonomy" id="1549858"/>
    <lineage>
        <taxon>Bacteria</taxon>
        <taxon>Pseudomonadati</taxon>
        <taxon>Pseudomonadota</taxon>
        <taxon>Alphaproteobacteria</taxon>
        <taxon>Sphingomonadales</taxon>
        <taxon>Sphingomonadaceae</taxon>
        <taxon>Sphingomonas</taxon>
    </lineage>
</organism>
<dbReference type="HOGENOM" id="CLU_1694419_0_0_5"/>
<keyword evidence="2" id="KW-1185">Reference proteome</keyword>
<name>A0A097EDZ6_9SPHN</name>
<evidence type="ECO:0000313" key="1">
    <source>
        <dbReference type="EMBL" id="AIT05770.1"/>
    </source>
</evidence>
<dbReference type="RefSeq" id="WP_038660008.1">
    <property type="nucleotide sequence ID" value="NZ_CP009571.1"/>
</dbReference>